<evidence type="ECO:0000313" key="2">
    <source>
        <dbReference type="EMBL" id="QTX05778.1"/>
    </source>
</evidence>
<dbReference type="GO" id="GO:0016787">
    <property type="term" value="F:hydrolase activity"/>
    <property type="evidence" value="ECO:0007669"/>
    <property type="project" value="UniProtKB-KW"/>
</dbReference>
<dbReference type="RefSeq" id="WP_210901086.1">
    <property type="nucleotide sequence ID" value="NZ_CP071696.1"/>
</dbReference>
<dbReference type="Proteomes" id="UP000671914">
    <property type="component" value="Chromosome"/>
</dbReference>
<dbReference type="EMBL" id="CP071696">
    <property type="protein sequence ID" value="QTX05778.1"/>
    <property type="molecule type" value="Genomic_DNA"/>
</dbReference>
<keyword evidence="2" id="KW-0378">Hydrolase</keyword>
<dbReference type="InterPro" id="IPR000073">
    <property type="entry name" value="AB_hydrolase_1"/>
</dbReference>
<dbReference type="SUPFAM" id="SSF53474">
    <property type="entry name" value="alpha/beta-Hydrolases"/>
    <property type="match status" value="1"/>
</dbReference>
<dbReference type="PANTHER" id="PTHR43194">
    <property type="entry name" value="HYDROLASE ALPHA/BETA FOLD FAMILY"/>
    <property type="match status" value="1"/>
</dbReference>
<dbReference type="InterPro" id="IPR050228">
    <property type="entry name" value="Carboxylesterase_BioH"/>
</dbReference>
<dbReference type="PANTHER" id="PTHR43194:SF5">
    <property type="entry name" value="PIMELOYL-[ACYL-CARRIER PROTEIN] METHYL ESTER ESTERASE"/>
    <property type="match status" value="1"/>
</dbReference>
<dbReference type="InterPro" id="IPR029058">
    <property type="entry name" value="AB_hydrolase_fold"/>
</dbReference>
<accession>A0A975FNM5</accession>
<keyword evidence="3" id="KW-1185">Reference proteome</keyword>
<organism evidence="2 3">
    <name type="scientific">Agromyces archimandritae</name>
    <dbReference type="NCBI Taxonomy" id="2781962"/>
    <lineage>
        <taxon>Bacteria</taxon>
        <taxon>Bacillati</taxon>
        <taxon>Actinomycetota</taxon>
        <taxon>Actinomycetes</taxon>
        <taxon>Micrococcales</taxon>
        <taxon>Microbacteriaceae</taxon>
        <taxon>Agromyces</taxon>
    </lineage>
</organism>
<feature type="domain" description="AB hydrolase-1" evidence="1">
    <location>
        <begin position="43"/>
        <end position="251"/>
    </location>
</feature>
<dbReference type="Gene3D" id="3.40.50.1820">
    <property type="entry name" value="alpha/beta hydrolase"/>
    <property type="match status" value="1"/>
</dbReference>
<sequence length="261" mass="26763">MPETISADGSRIGYERIGDGPAVILMGGAFNDRDSVRGVGDMLALAGFAAVVFDRRGRGASTEAGPWSVDREVEDVAALIADPGAGGGSAALFGHSSGAGLALHAARALPEATSVAVYEVPYRAEPMPDDTPERVAAALDAGDADAATRAFLTGAVGVPAPVVDGMAVGPGWAAMTAMAHTLPYELALSATGEGIPAFLDEVRQPALVLTGGESAPWWRDAAERIAARMPDARTEVVPGQDHAVLAHPEALREPLTRFFAA</sequence>
<dbReference type="AlphaFoldDB" id="A0A975FNM5"/>
<proteinExistence type="predicted"/>
<protein>
    <submittedName>
        <fullName evidence="2">Alpha/beta hydrolase</fullName>
    </submittedName>
</protein>
<name>A0A975FNM5_9MICO</name>
<gene>
    <name evidence="2" type="ORF">G127AT_06125</name>
</gene>
<reference evidence="2" key="1">
    <citation type="submission" date="2021-03" db="EMBL/GenBank/DDBJ databases">
        <title>Agromyces archimandritus sp. nov., isolated from the cockroach Archimandrita tessellata.</title>
        <authorList>
            <person name="Guzman J."/>
            <person name="Ortuzar M."/>
            <person name="Poehlein A."/>
            <person name="Daniel R."/>
            <person name="Trujillo M."/>
            <person name="Vilcinskas A."/>
        </authorList>
    </citation>
    <scope>NUCLEOTIDE SEQUENCE</scope>
    <source>
        <strain evidence="2">G127AT</strain>
    </source>
</reference>
<dbReference type="Pfam" id="PF12697">
    <property type="entry name" value="Abhydrolase_6"/>
    <property type="match status" value="1"/>
</dbReference>
<evidence type="ECO:0000313" key="3">
    <source>
        <dbReference type="Proteomes" id="UP000671914"/>
    </source>
</evidence>
<dbReference type="KEGG" id="aarc:G127AT_06125"/>
<evidence type="ECO:0000259" key="1">
    <source>
        <dbReference type="Pfam" id="PF12697"/>
    </source>
</evidence>